<dbReference type="AlphaFoldDB" id="A0A0E9V0R9"/>
<organism evidence="1">
    <name type="scientific">Anguilla anguilla</name>
    <name type="common">European freshwater eel</name>
    <name type="synonym">Muraena anguilla</name>
    <dbReference type="NCBI Taxonomy" id="7936"/>
    <lineage>
        <taxon>Eukaryota</taxon>
        <taxon>Metazoa</taxon>
        <taxon>Chordata</taxon>
        <taxon>Craniata</taxon>
        <taxon>Vertebrata</taxon>
        <taxon>Euteleostomi</taxon>
        <taxon>Actinopterygii</taxon>
        <taxon>Neopterygii</taxon>
        <taxon>Teleostei</taxon>
        <taxon>Anguilliformes</taxon>
        <taxon>Anguillidae</taxon>
        <taxon>Anguilla</taxon>
    </lineage>
</organism>
<reference evidence="1" key="1">
    <citation type="submission" date="2014-11" db="EMBL/GenBank/DDBJ databases">
        <authorList>
            <person name="Amaro Gonzalez C."/>
        </authorList>
    </citation>
    <scope>NUCLEOTIDE SEQUENCE</scope>
</reference>
<evidence type="ECO:0000313" key="1">
    <source>
        <dbReference type="EMBL" id="JAH71035.1"/>
    </source>
</evidence>
<accession>A0A0E9V0R9</accession>
<sequence length="24" mass="2871">MFSSSRKNYIITTWIFCIGFPVLF</sequence>
<name>A0A0E9V0R9_ANGAN</name>
<proteinExistence type="predicted"/>
<reference evidence="1" key="2">
    <citation type="journal article" date="2015" name="Fish Shellfish Immunol.">
        <title>Early steps in the European eel (Anguilla anguilla)-Vibrio vulnificus interaction in the gills: Role of the RtxA13 toxin.</title>
        <authorList>
            <person name="Callol A."/>
            <person name="Pajuelo D."/>
            <person name="Ebbesson L."/>
            <person name="Teles M."/>
            <person name="MacKenzie S."/>
            <person name="Amaro C."/>
        </authorList>
    </citation>
    <scope>NUCLEOTIDE SEQUENCE</scope>
</reference>
<protein>
    <submittedName>
        <fullName evidence="1">Uncharacterized protein</fullName>
    </submittedName>
</protein>
<dbReference type="EMBL" id="GBXM01037542">
    <property type="protein sequence ID" value="JAH71035.1"/>
    <property type="molecule type" value="Transcribed_RNA"/>
</dbReference>